<proteinExistence type="predicted"/>
<evidence type="ECO:0000259" key="1">
    <source>
        <dbReference type="Pfam" id="PF02421"/>
    </source>
</evidence>
<evidence type="ECO:0000313" key="2">
    <source>
        <dbReference type="EMBL" id="SLM29558.1"/>
    </source>
</evidence>
<dbReference type="RefSeq" id="WP_245809491.1">
    <property type="nucleotide sequence ID" value="NZ_LT828554.1"/>
</dbReference>
<organism evidence="2 3">
    <name type="scientific">Desulfamplus magnetovallimortis</name>
    <dbReference type="NCBI Taxonomy" id="1246637"/>
    <lineage>
        <taxon>Bacteria</taxon>
        <taxon>Pseudomonadati</taxon>
        <taxon>Thermodesulfobacteriota</taxon>
        <taxon>Desulfobacteria</taxon>
        <taxon>Desulfobacterales</taxon>
        <taxon>Desulfobacteraceae</taxon>
        <taxon>Desulfamplus</taxon>
    </lineage>
</organism>
<name>A0A1W1HB04_9BACT</name>
<reference evidence="2 3" key="1">
    <citation type="submission" date="2017-03" db="EMBL/GenBank/DDBJ databases">
        <authorList>
            <person name="Afonso C.L."/>
            <person name="Miller P.J."/>
            <person name="Scott M.A."/>
            <person name="Spackman E."/>
            <person name="Goraichik I."/>
            <person name="Dimitrov K.M."/>
            <person name="Suarez D.L."/>
            <person name="Swayne D.E."/>
        </authorList>
    </citation>
    <scope>NUCLEOTIDE SEQUENCE [LARGE SCALE GENOMIC DNA]</scope>
    <source>
        <strain evidence="2">PRJEB14757</strain>
    </source>
</reference>
<gene>
    <name evidence="2" type="ORF">MTBBW1_1870001</name>
</gene>
<dbReference type="STRING" id="1246637.MTBBW1_1870001"/>
<dbReference type="AlphaFoldDB" id="A0A1W1HB04"/>
<dbReference type="Pfam" id="PF02421">
    <property type="entry name" value="FeoB_N"/>
    <property type="match status" value="1"/>
</dbReference>
<dbReference type="GO" id="GO:0005525">
    <property type="term" value="F:GTP binding"/>
    <property type="evidence" value="ECO:0007669"/>
    <property type="project" value="InterPro"/>
</dbReference>
<dbReference type="EMBL" id="FWEV01000098">
    <property type="protein sequence ID" value="SLM29558.1"/>
    <property type="molecule type" value="Genomic_DNA"/>
</dbReference>
<keyword evidence="3" id="KW-1185">Reference proteome</keyword>
<sequence>MMDVADKRGISTDIEKLSSLLGVPVVPIVTRNGKNGVKNTIYGDGFENLRLLSNILCVVLT</sequence>
<evidence type="ECO:0000313" key="3">
    <source>
        <dbReference type="Proteomes" id="UP000191931"/>
    </source>
</evidence>
<dbReference type="InterPro" id="IPR030389">
    <property type="entry name" value="G_FEOB_dom"/>
</dbReference>
<feature type="domain" description="FeoB-type G" evidence="1">
    <location>
        <begin position="1"/>
        <end position="35"/>
    </location>
</feature>
<protein>
    <recommendedName>
        <fullName evidence="1">FeoB-type G domain-containing protein</fullName>
    </recommendedName>
</protein>
<accession>A0A1W1HB04</accession>
<dbReference type="Proteomes" id="UP000191931">
    <property type="component" value="Unassembled WGS sequence"/>
</dbReference>